<dbReference type="NCBIfam" id="NF003802">
    <property type="entry name" value="PRK05388.1"/>
    <property type="match status" value="1"/>
</dbReference>
<evidence type="ECO:0000256" key="6">
    <source>
        <dbReference type="ARBA" id="ARBA00022813"/>
    </source>
</evidence>
<dbReference type="KEGG" id="mjh:JH146_1618"/>
<comment type="pathway">
    <text evidence="9">Amino-acid biosynthesis; L-arginine biosynthesis; L-ornithine and N-acetyl-L-glutamate from L-glutamate and N(2)-acetyl-L-ornithine (cyclic): step 1/1.</text>
</comment>
<keyword evidence="3 9" id="KW-0055">Arginine biosynthesis</keyword>
<name>A0A076LD66_9EURY</name>
<keyword evidence="7 9" id="KW-0012">Acyltransferase</keyword>
<dbReference type="NCBIfam" id="TIGR00120">
    <property type="entry name" value="ArgJ"/>
    <property type="match status" value="1"/>
</dbReference>
<dbReference type="GO" id="GO:0004358">
    <property type="term" value="F:L-glutamate N-acetyltransferase activity, acting on acetyl-L-ornithine as donor"/>
    <property type="evidence" value="ECO:0007669"/>
    <property type="project" value="UniProtKB-UniRule"/>
</dbReference>
<keyword evidence="5 9" id="KW-0808">Transferase</keyword>
<dbReference type="CDD" id="cd02152">
    <property type="entry name" value="OAT"/>
    <property type="match status" value="1"/>
</dbReference>
<accession>A0A076LD66</accession>
<keyword evidence="11" id="KW-1185">Reference proteome</keyword>
<dbReference type="AlphaFoldDB" id="A0A076LD66"/>
<dbReference type="PANTHER" id="PTHR23100">
    <property type="entry name" value="ARGININE BIOSYNTHESIS BIFUNCTIONAL PROTEIN ARGJ"/>
    <property type="match status" value="1"/>
</dbReference>
<sequence>MRVIDGGVVAPKGFKANGYKEGKYGVAIIISEKEAVGAGTFTTNKVVAHPVILSRELIKNKDKFRAIVANSGNANCFTKNGMEDAKEMQKLVAELFNINENEVLVASTGVIGRKMDMNIIKDRINKVYNLIKEGNSSINAAKAIMTTDTKPKEIAVEFEVNGKTVRVGGIAKGAGMIAPNMLHATMLCFITTDIEIDKKSLTNILQKVVDKTFNNISVDGDTSTNDTVFILANGLSGVKYEECREEFENALLYVCRELAKMIVKDGEGATKFMEVVVKGAKTEEDAVKASKAIVNSLLVKTAVFGGDPNWGRIVAAVGYSGADFNPDIVDVILSNYEDEVYLVKDGIPLADEGTEELKKAEEIMKSDEIKIVVDLKMGEFENVCYGCDLSYEYVRINAEYTT</sequence>
<evidence type="ECO:0000313" key="10">
    <source>
        <dbReference type="EMBL" id="AIJ06460.1"/>
    </source>
</evidence>
<dbReference type="InterPro" id="IPR002813">
    <property type="entry name" value="Arg_biosynth_ArgJ"/>
</dbReference>
<feature type="site" description="Cleavage; by autolysis" evidence="9">
    <location>
        <begin position="184"/>
        <end position="185"/>
    </location>
</feature>
<dbReference type="Pfam" id="PF01960">
    <property type="entry name" value="ArgJ"/>
    <property type="match status" value="1"/>
</dbReference>
<dbReference type="FunFam" id="3.10.20.340:FF:000001">
    <property type="entry name" value="Arginine biosynthesis bifunctional protein ArgJ, chloroplastic"/>
    <property type="match status" value="1"/>
</dbReference>
<dbReference type="GO" id="GO:0006526">
    <property type="term" value="P:L-arginine biosynthetic process"/>
    <property type="evidence" value="ECO:0007669"/>
    <property type="project" value="UniProtKB-UniRule"/>
</dbReference>
<evidence type="ECO:0000256" key="1">
    <source>
        <dbReference type="ARBA" id="ARBA00006774"/>
    </source>
</evidence>
<reference evidence="10 11" key="1">
    <citation type="journal article" date="2015" name="Int. J. Syst. Evol. Microbiol.">
        <title>M ethanocaldococcus bathoardescens sp. nov., a hyperthermophilic methanogen isolated from a volcanically active deep-sea hydrothermal vent.</title>
        <authorList>
            <person name="Stewart L.C."/>
            <person name="Jung J.H."/>
            <person name="Kim Y.T."/>
            <person name="Kwon S.W."/>
            <person name="Park C.S."/>
            <person name="Holden J.F."/>
        </authorList>
    </citation>
    <scope>NUCLEOTIDE SEQUENCE [LARGE SCALE GENOMIC DNA]</scope>
    <source>
        <strain evidence="10 11">JH146</strain>
    </source>
</reference>
<feature type="binding site" evidence="9">
    <location>
        <position position="402"/>
    </location>
    <ligand>
        <name>substrate</name>
    </ligand>
</feature>
<feature type="binding site" evidence="9">
    <location>
        <position position="172"/>
    </location>
    <ligand>
        <name>substrate</name>
    </ligand>
</feature>
<evidence type="ECO:0000256" key="3">
    <source>
        <dbReference type="ARBA" id="ARBA00022571"/>
    </source>
</evidence>
<dbReference type="InterPro" id="IPR042195">
    <property type="entry name" value="ArgJ_beta_C"/>
</dbReference>
<feature type="chain" id="PRO_5044353520" description="Glutamate N-acetyltransferase alpha chain" evidence="9">
    <location>
        <begin position="1"/>
        <end position="184"/>
    </location>
</feature>
<evidence type="ECO:0000313" key="11">
    <source>
        <dbReference type="Proteomes" id="UP000028781"/>
    </source>
</evidence>
<evidence type="ECO:0000256" key="7">
    <source>
        <dbReference type="ARBA" id="ARBA00023315"/>
    </source>
</evidence>
<dbReference type="EC" id="2.3.1.35" evidence="9"/>
<dbReference type="Gene3D" id="3.10.20.340">
    <property type="entry name" value="ArgJ beta chain, C-terminal domain"/>
    <property type="match status" value="1"/>
</dbReference>
<comment type="function">
    <text evidence="9">Catalyzes the transfer of the acetyl group from N(2)-acetylornithine to glutamate, forming N-acetylglutamate and L-ornithine.</text>
</comment>
<dbReference type="HOGENOM" id="CLU_027172_1_0_2"/>
<dbReference type="RefSeq" id="WP_048202528.1">
    <property type="nucleotide sequence ID" value="NZ_CP009149.1"/>
</dbReference>
<keyword evidence="6 9" id="KW-0068">Autocatalytic cleavage</keyword>
<evidence type="ECO:0000256" key="2">
    <source>
        <dbReference type="ARBA" id="ARBA00011475"/>
    </source>
</evidence>
<proteinExistence type="inferred from homology"/>
<dbReference type="UniPathway" id="UPA00068">
    <property type="reaction ID" value="UER00106"/>
</dbReference>
<feature type="binding site" evidence="9">
    <location>
        <position position="397"/>
    </location>
    <ligand>
        <name>substrate</name>
    </ligand>
</feature>
<dbReference type="Proteomes" id="UP000028781">
    <property type="component" value="Chromosome"/>
</dbReference>
<organism evidence="10 11">
    <name type="scientific">Methanocaldococcus bathoardescens</name>
    <dbReference type="NCBI Taxonomy" id="1301915"/>
    <lineage>
        <taxon>Archaea</taxon>
        <taxon>Methanobacteriati</taxon>
        <taxon>Methanobacteriota</taxon>
        <taxon>Methanomada group</taxon>
        <taxon>Methanococci</taxon>
        <taxon>Methanococcales</taxon>
        <taxon>Methanocaldococcaceae</taxon>
        <taxon>Methanocaldococcus</taxon>
    </lineage>
</organism>
<keyword evidence="4 9" id="KW-0028">Amino-acid biosynthesis</keyword>
<gene>
    <name evidence="9" type="primary">argJ</name>
    <name evidence="10" type="ORF">JH146_1618</name>
</gene>
<evidence type="ECO:0000256" key="5">
    <source>
        <dbReference type="ARBA" id="ARBA00022679"/>
    </source>
</evidence>
<dbReference type="EMBL" id="CP009149">
    <property type="protein sequence ID" value="AIJ06460.1"/>
    <property type="molecule type" value="Genomic_DNA"/>
</dbReference>
<comment type="subcellular location">
    <subcellularLocation>
        <location evidence="9">Cytoplasm</location>
    </subcellularLocation>
</comment>
<protein>
    <recommendedName>
        <fullName evidence="9">Glutamate N-acetyltransferase</fullName>
        <ecNumber evidence="9">2.3.1.35</ecNumber>
    </recommendedName>
    <alternativeName>
        <fullName evidence="9">Ornithine acetyltransferase</fullName>
        <shortName evidence="9">OATase</shortName>
    </alternativeName>
    <alternativeName>
        <fullName evidence="9">Ornithine transacetylase</fullName>
    </alternativeName>
    <component>
        <recommendedName>
            <fullName evidence="9">Glutamate N-acetyltransferase alpha chain</fullName>
        </recommendedName>
    </component>
    <component>
        <recommendedName>
            <fullName evidence="9">Glutamate N-acetyltransferase beta chain</fullName>
        </recommendedName>
    </component>
</protein>
<dbReference type="PANTHER" id="PTHR23100:SF0">
    <property type="entry name" value="ARGININE BIOSYNTHESIS BIFUNCTIONAL PROTEIN ARGJ, MITOCHONDRIAL"/>
    <property type="match status" value="1"/>
</dbReference>
<evidence type="ECO:0000256" key="9">
    <source>
        <dbReference type="HAMAP-Rule" id="MF_01106"/>
    </source>
</evidence>
<feature type="site" description="Involved in the stabilization of negative charge on the oxyanion by the formation of the oxyanion hole" evidence="9">
    <location>
        <position position="109"/>
    </location>
</feature>
<dbReference type="Gene3D" id="3.30.2330.10">
    <property type="entry name" value="arginine biosynthesis bifunctional protein suprefamily"/>
    <property type="match status" value="1"/>
</dbReference>
<feature type="binding site" evidence="9">
    <location>
        <position position="267"/>
    </location>
    <ligand>
        <name>substrate</name>
    </ligand>
</feature>
<dbReference type="GO" id="GO:0006592">
    <property type="term" value="P:ornithine biosynthetic process"/>
    <property type="evidence" value="ECO:0007669"/>
    <property type="project" value="TreeGrafter"/>
</dbReference>
<feature type="site" description="Involved in the stabilization of negative charge on the oxyanion by the formation of the oxyanion hole" evidence="9">
    <location>
        <position position="108"/>
    </location>
</feature>
<evidence type="ECO:0000256" key="4">
    <source>
        <dbReference type="ARBA" id="ARBA00022605"/>
    </source>
</evidence>
<evidence type="ECO:0000256" key="8">
    <source>
        <dbReference type="ARBA" id="ARBA00049439"/>
    </source>
</evidence>
<dbReference type="SUPFAM" id="SSF56266">
    <property type="entry name" value="DmpA/ArgJ-like"/>
    <property type="match status" value="1"/>
</dbReference>
<comment type="catalytic activity">
    <reaction evidence="8 9">
        <text>N(2)-acetyl-L-ornithine + L-glutamate = N-acetyl-L-glutamate + L-ornithine</text>
        <dbReference type="Rhea" id="RHEA:15349"/>
        <dbReference type="ChEBI" id="CHEBI:29985"/>
        <dbReference type="ChEBI" id="CHEBI:44337"/>
        <dbReference type="ChEBI" id="CHEBI:46911"/>
        <dbReference type="ChEBI" id="CHEBI:57805"/>
        <dbReference type="EC" id="2.3.1.35"/>
    </reaction>
</comment>
<dbReference type="HAMAP" id="MF_01106">
    <property type="entry name" value="ArgJ"/>
    <property type="match status" value="1"/>
</dbReference>
<keyword evidence="9" id="KW-0963">Cytoplasm</keyword>
<dbReference type="Gene3D" id="3.60.70.12">
    <property type="entry name" value="L-amino peptidase D-ALA esterase/amidase"/>
    <property type="match status" value="1"/>
</dbReference>
<comment type="subunit">
    <text evidence="2 9">Heterotetramer of two alpha and two beta chains.</text>
</comment>
<dbReference type="GO" id="GO:0004042">
    <property type="term" value="F:L-glutamate N-acetyltransferase activity"/>
    <property type="evidence" value="ECO:0007669"/>
    <property type="project" value="TreeGrafter"/>
</dbReference>
<dbReference type="FunFam" id="3.60.70.12:FF:000001">
    <property type="entry name" value="Arginine biosynthesis bifunctional protein ArgJ, chloroplastic"/>
    <property type="match status" value="1"/>
</dbReference>
<dbReference type="STRING" id="1301915.JH146_1618"/>
<dbReference type="OrthoDB" id="52592at2157"/>
<dbReference type="GO" id="GO:0005737">
    <property type="term" value="C:cytoplasm"/>
    <property type="evidence" value="ECO:0007669"/>
    <property type="project" value="UniProtKB-SubCell"/>
</dbReference>
<feature type="binding site" evidence="9">
    <location>
        <position position="185"/>
    </location>
    <ligand>
        <name>substrate</name>
    </ligand>
</feature>
<comment type="similarity">
    <text evidence="1 9">Belongs to the ArgJ family.</text>
</comment>
<feature type="binding site" evidence="9">
    <location>
        <position position="146"/>
    </location>
    <ligand>
        <name>substrate</name>
    </ligand>
</feature>
<dbReference type="GeneID" id="24892256"/>
<dbReference type="InterPro" id="IPR016117">
    <property type="entry name" value="ArgJ-like_dom_sf"/>
</dbReference>
<feature type="chain" id="PRO_5044353521" description="Glutamate N-acetyltransferase beta chain" evidence="9">
    <location>
        <begin position="185"/>
        <end position="402"/>
    </location>
</feature>
<feature type="active site" description="Nucleophile" evidence="9">
    <location>
        <position position="185"/>
    </location>
</feature>